<comment type="subunit">
    <text evidence="6">Part of the 50S ribosomal subunit.</text>
</comment>
<dbReference type="PIRSF" id="PIRSF002162">
    <property type="entry name" value="Ribosomal_L6"/>
    <property type="match status" value="1"/>
</dbReference>
<evidence type="ECO:0000256" key="7">
    <source>
        <dbReference type="RuleBase" id="RU003869"/>
    </source>
</evidence>
<dbReference type="FunFam" id="3.90.930.12:FF:000002">
    <property type="entry name" value="50S ribosomal protein L6"/>
    <property type="match status" value="1"/>
</dbReference>
<evidence type="ECO:0000256" key="5">
    <source>
        <dbReference type="ARBA" id="ARBA00023274"/>
    </source>
</evidence>
<dbReference type="GO" id="GO:0003735">
    <property type="term" value="F:structural constituent of ribosome"/>
    <property type="evidence" value="ECO:0007669"/>
    <property type="project" value="UniProtKB-UniRule"/>
</dbReference>
<organism evidence="10 11">
    <name type="scientific">Thermanaeromonas toyohensis ToBE</name>
    <dbReference type="NCBI Taxonomy" id="698762"/>
    <lineage>
        <taxon>Bacteria</taxon>
        <taxon>Bacillati</taxon>
        <taxon>Bacillota</taxon>
        <taxon>Clostridia</taxon>
        <taxon>Neomoorellales</taxon>
        <taxon>Neomoorellaceae</taxon>
        <taxon>Thermanaeromonas</taxon>
    </lineage>
</organism>
<dbReference type="AlphaFoldDB" id="A0A1W1V6W0"/>
<feature type="domain" description="Large ribosomal subunit protein uL6 alpha-beta" evidence="9">
    <location>
        <begin position="11"/>
        <end position="82"/>
    </location>
</feature>
<dbReference type="InterPro" id="IPR019906">
    <property type="entry name" value="Ribosomal_uL6_bac-type"/>
</dbReference>
<dbReference type="InterPro" id="IPR000702">
    <property type="entry name" value="Ribosomal_uL6-like"/>
</dbReference>
<evidence type="ECO:0000259" key="9">
    <source>
        <dbReference type="Pfam" id="PF00347"/>
    </source>
</evidence>
<sequence length="187" mass="20144">MSRVGKMPVKIPAGVEVKIEGNTVTVKGPRGELTRTFPEPITIVREGDVLKVLRPSDAKPHKALHGLSRALLRNMVEGVTNGFQKSLELVGVGYRASKQGRKLVLSVGYSHPVEIEPPPGLEIEVPAPNKIIVKGIDKEAVGNLAANIRAVREPEPYKGKGIKYEDEYIRRKVGKTGAKGGGKGGKK</sequence>
<evidence type="ECO:0000256" key="6">
    <source>
        <dbReference type="HAMAP-Rule" id="MF_01365"/>
    </source>
</evidence>
<dbReference type="STRING" id="698762.SAMN00808754_0073"/>
<dbReference type="SUPFAM" id="SSF56053">
    <property type="entry name" value="Ribosomal protein L6"/>
    <property type="match status" value="2"/>
</dbReference>
<evidence type="ECO:0000256" key="1">
    <source>
        <dbReference type="ARBA" id="ARBA00009356"/>
    </source>
</evidence>
<dbReference type="PROSITE" id="PS00525">
    <property type="entry name" value="RIBOSOMAL_L6_1"/>
    <property type="match status" value="1"/>
</dbReference>
<evidence type="ECO:0000256" key="3">
    <source>
        <dbReference type="ARBA" id="ARBA00022884"/>
    </source>
</evidence>
<reference evidence="10 11" key="1">
    <citation type="submission" date="2017-04" db="EMBL/GenBank/DDBJ databases">
        <authorList>
            <person name="Afonso C.L."/>
            <person name="Miller P.J."/>
            <person name="Scott M.A."/>
            <person name="Spackman E."/>
            <person name="Goraichik I."/>
            <person name="Dimitrov K.M."/>
            <person name="Suarez D.L."/>
            <person name="Swayne D.E."/>
        </authorList>
    </citation>
    <scope>NUCLEOTIDE SEQUENCE [LARGE SCALE GENOMIC DNA]</scope>
    <source>
        <strain evidence="10 11">ToBE</strain>
    </source>
</reference>
<comment type="function">
    <text evidence="6 8">This protein binds to the 23S rRNA, and is important in its secondary structure. It is located near the subunit interface in the base of the L7/L12 stalk, and near the tRNA binding site of the peptidyltransferase center.</text>
</comment>
<dbReference type="Gene3D" id="3.90.930.12">
    <property type="entry name" value="Ribosomal protein L6, alpha-beta domain"/>
    <property type="match status" value="2"/>
</dbReference>
<dbReference type="InterPro" id="IPR002358">
    <property type="entry name" value="Ribosomal_uL6_CS"/>
</dbReference>
<dbReference type="InterPro" id="IPR036789">
    <property type="entry name" value="Ribosomal_uL6-like_a/b-dom_sf"/>
</dbReference>
<dbReference type="EMBL" id="LT838272">
    <property type="protein sequence ID" value="SMB88890.1"/>
    <property type="molecule type" value="Genomic_DNA"/>
</dbReference>
<dbReference type="OrthoDB" id="9805007at2"/>
<dbReference type="Proteomes" id="UP000192569">
    <property type="component" value="Chromosome I"/>
</dbReference>
<feature type="domain" description="Large ribosomal subunit protein uL6 alpha-beta" evidence="9">
    <location>
        <begin position="90"/>
        <end position="164"/>
    </location>
</feature>
<dbReference type="InterPro" id="IPR020040">
    <property type="entry name" value="Ribosomal_uL6_a/b-dom"/>
</dbReference>
<evidence type="ECO:0000256" key="8">
    <source>
        <dbReference type="RuleBase" id="RU003870"/>
    </source>
</evidence>
<evidence type="ECO:0000313" key="10">
    <source>
        <dbReference type="EMBL" id="SMB88890.1"/>
    </source>
</evidence>
<name>A0A1W1V6W0_9FIRM</name>
<dbReference type="NCBIfam" id="TIGR03654">
    <property type="entry name" value="L6_bact"/>
    <property type="match status" value="1"/>
</dbReference>
<dbReference type="PANTHER" id="PTHR11655:SF14">
    <property type="entry name" value="LARGE RIBOSOMAL SUBUNIT PROTEIN UL6M"/>
    <property type="match status" value="1"/>
</dbReference>
<keyword evidence="2 6" id="KW-0699">rRNA-binding</keyword>
<dbReference type="GO" id="GO:0002181">
    <property type="term" value="P:cytoplasmic translation"/>
    <property type="evidence" value="ECO:0007669"/>
    <property type="project" value="TreeGrafter"/>
</dbReference>
<keyword evidence="4 6" id="KW-0689">Ribosomal protein</keyword>
<evidence type="ECO:0000256" key="4">
    <source>
        <dbReference type="ARBA" id="ARBA00022980"/>
    </source>
</evidence>
<dbReference type="Pfam" id="PF00347">
    <property type="entry name" value="Ribosomal_L6"/>
    <property type="match status" value="2"/>
</dbReference>
<gene>
    <name evidence="6" type="primary">rplF</name>
    <name evidence="10" type="ORF">SAMN00808754_0073</name>
</gene>
<dbReference type="PRINTS" id="PR00059">
    <property type="entry name" value="RIBOSOMALL6"/>
</dbReference>
<keyword evidence="3 6" id="KW-0694">RNA-binding</keyword>
<protein>
    <recommendedName>
        <fullName evidence="6">Large ribosomal subunit protein uL6</fullName>
    </recommendedName>
</protein>
<comment type="similarity">
    <text evidence="1 6 7">Belongs to the universal ribosomal protein uL6 family.</text>
</comment>
<evidence type="ECO:0000313" key="11">
    <source>
        <dbReference type="Proteomes" id="UP000192569"/>
    </source>
</evidence>
<dbReference type="PANTHER" id="PTHR11655">
    <property type="entry name" value="60S/50S RIBOSOMAL PROTEIN L6/L9"/>
    <property type="match status" value="1"/>
</dbReference>
<proteinExistence type="inferred from homology"/>
<keyword evidence="11" id="KW-1185">Reference proteome</keyword>
<keyword evidence="5 6" id="KW-0687">Ribonucleoprotein</keyword>
<dbReference type="GO" id="GO:0019843">
    <property type="term" value="F:rRNA binding"/>
    <property type="evidence" value="ECO:0007669"/>
    <property type="project" value="UniProtKB-UniRule"/>
</dbReference>
<dbReference type="GO" id="GO:0022625">
    <property type="term" value="C:cytosolic large ribosomal subunit"/>
    <property type="evidence" value="ECO:0007669"/>
    <property type="project" value="UniProtKB-UniRule"/>
</dbReference>
<evidence type="ECO:0000256" key="2">
    <source>
        <dbReference type="ARBA" id="ARBA00022730"/>
    </source>
</evidence>
<dbReference type="RefSeq" id="WP_084662988.1">
    <property type="nucleotide sequence ID" value="NZ_LT838272.1"/>
</dbReference>
<dbReference type="FunFam" id="3.90.930.12:FF:000001">
    <property type="entry name" value="50S ribosomal protein L6"/>
    <property type="match status" value="1"/>
</dbReference>
<dbReference type="HAMAP" id="MF_01365_B">
    <property type="entry name" value="Ribosomal_uL6_B"/>
    <property type="match status" value="1"/>
</dbReference>
<accession>A0A1W1V6W0</accession>